<evidence type="ECO:0000313" key="2">
    <source>
        <dbReference type="Proteomes" id="UP000031599"/>
    </source>
</evidence>
<protein>
    <submittedName>
        <fullName evidence="1">Uncharacterized protein</fullName>
    </submittedName>
</protein>
<dbReference type="AlphaFoldDB" id="A0A0C2A7J9"/>
<dbReference type="EMBL" id="JMCC02000001">
    <property type="protein sequence ID" value="KIG19543.1"/>
    <property type="molecule type" value="Genomic_DNA"/>
</dbReference>
<comment type="caution">
    <text evidence="1">The sequence shown here is derived from an EMBL/GenBank/DDBJ whole genome shotgun (WGS) entry which is preliminary data.</text>
</comment>
<accession>A0A0C2A7J9</accession>
<evidence type="ECO:0000313" key="1">
    <source>
        <dbReference type="EMBL" id="KIG19543.1"/>
    </source>
</evidence>
<gene>
    <name evidence="1" type="ORF">DB30_00052</name>
</gene>
<organism evidence="1 2">
    <name type="scientific">Enhygromyxa salina</name>
    <dbReference type="NCBI Taxonomy" id="215803"/>
    <lineage>
        <taxon>Bacteria</taxon>
        <taxon>Pseudomonadati</taxon>
        <taxon>Myxococcota</taxon>
        <taxon>Polyangia</taxon>
        <taxon>Nannocystales</taxon>
        <taxon>Nannocystaceae</taxon>
        <taxon>Enhygromyxa</taxon>
    </lineage>
</organism>
<sequence>MQPSGDGLSEHLRALERRLAIELERFGRQQALGPELFPGVVIHASEAARALEELHDHRGDPGIDADYLRAPCSDARASQARGLADKTSDASLGVE</sequence>
<reference evidence="1 2" key="1">
    <citation type="submission" date="2014-12" db="EMBL/GenBank/DDBJ databases">
        <title>Genome assembly of Enhygromyxa salina DSM 15201.</title>
        <authorList>
            <person name="Sharma G."/>
            <person name="Subramanian S."/>
        </authorList>
    </citation>
    <scope>NUCLEOTIDE SEQUENCE [LARGE SCALE GENOMIC DNA]</scope>
    <source>
        <strain evidence="1 2">DSM 15201</strain>
    </source>
</reference>
<proteinExistence type="predicted"/>
<name>A0A0C2A7J9_9BACT</name>
<dbReference type="Proteomes" id="UP000031599">
    <property type="component" value="Unassembled WGS sequence"/>
</dbReference>